<comment type="caution">
    <text evidence="2">The sequence shown here is derived from an EMBL/GenBank/DDBJ whole genome shotgun (WGS) entry which is preliminary data.</text>
</comment>
<sequence>MGIANVDYSKAWKVDNQRRRGISQSQQRILACLASANVQFAKPWFEDVFANEPDRFWAYLSELTALPGSSAGPATEEAQLELELYQNRLNLACILLEQMCADLADNMATLHKSMFLKVVSDGSSSLSRIAYPTQLLSVVFRRFQAISFRRCPFEESKLARLLLDMTAISAICNALALNNCVETLVGYLDKEGDAKSFSKFLDLLSSDSVALEMVNHAFMSYFRVAGLPGENWSQKHANSFRQPLSTKKTAFYLRHLRPQSRKEDPESWYEVVSLLAKFVQRAISAYCRRMCHVNCMPQASTAGLDSDFPHTLLVASARSDIADIAEAYQSLRTYLEAKLPQSSAADALTDADEMMDCSSDGSSTESDSSSSSKPGPTKAVLLNKIYLDLDLIGALVNFAVGGE</sequence>
<name>A0A9W8L581_9FUNG</name>
<keyword evidence="3" id="KW-1185">Reference proteome</keyword>
<organism evidence="2 3">
    <name type="scientific">Coemansia spiralis</name>
    <dbReference type="NCBI Taxonomy" id="417178"/>
    <lineage>
        <taxon>Eukaryota</taxon>
        <taxon>Fungi</taxon>
        <taxon>Fungi incertae sedis</taxon>
        <taxon>Zoopagomycota</taxon>
        <taxon>Kickxellomycotina</taxon>
        <taxon>Kickxellomycetes</taxon>
        <taxon>Kickxellales</taxon>
        <taxon>Kickxellaceae</taxon>
        <taxon>Coemansia</taxon>
    </lineage>
</organism>
<dbReference type="OrthoDB" id="5577600at2759"/>
<gene>
    <name evidence="2" type="ORF">IWW39_002791</name>
</gene>
<evidence type="ECO:0000313" key="2">
    <source>
        <dbReference type="EMBL" id="KAJ2687609.1"/>
    </source>
</evidence>
<reference evidence="2" key="1">
    <citation type="submission" date="2022-07" db="EMBL/GenBank/DDBJ databases">
        <title>Phylogenomic reconstructions and comparative analyses of Kickxellomycotina fungi.</title>
        <authorList>
            <person name="Reynolds N.K."/>
            <person name="Stajich J.E."/>
            <person name="Barry K."/>
            <person name="Grigoriev I.V."/>
            <person name="Crous P."/>
            <person name="Smith M.E."/>
        </authorList>
    </citation>
    <scope>NUCLEOTIDE SEQUENCE</scope>
    <source>
        <strain evidence="2">CBS 109367</strain>
    </source>
</reference>
<evidence type="ECO:0000256" key="1">
    <source>
        <dbReference type="SAM" id="MobiDB-lite"/>
    </source>
</evidence>
<dbReference type="AlphaFoldDB" id="A0A9W8L581"/>
<feature type="region of interest" description="Disordered" evidence="1">
    <location>
        <begin position="354"/>
        <end position="375"/>
    </location>
</feature>
<accession>A0A9W8L581</accession>
<proteinExistence type="predicted"/>
<evidence type="ECO:0000313" key="3">
    <source>
        <dbReference type="Proteomes" id="UP001151516"/>
    </source>
</evidence>
<dbReference type="Proteomes" id="UP001151516">
    <property type="component" value="Unassembled WGS sequence"/>
</dbReference>
<dbReference type="EMBL" id="JANBTX010000067">
    <property type="protein sequence ID" value="KAJ2687609.1"/>
    <property type="molecule type" value="Genomic_DNA"/>
</dbReference>
<protein>
    <submittedName>
        <fullName evidence="2">Uncharacterized protein</fullName>
    </submittedName>
</protein>
<feature type="compositionally biased region" description="Low complexity" evidence="1">
    <location>
        <begin position="358"/>
        <end position="375"/>
    </location>
</feature>